<feature type="domain" description="AB hydrolase-1" evidence="4">
    <location>
        <begin position="66"/>
        <end position="312"/>
    </location>
</feature>
<comment type="similarity">
    <text evidence="1">Belongs to the AB hydrolase superfamily. AB hydrolase 4 family.</text>
</comment>
<protein>
    <recommendedName>
        <fullName evidence="4">AB hydrolase-1 domain-containing protein</fullName>
    </recommendedName>
</protein>
<sequence length="331" mass="36379">MISFQPPAFQQHRLLRGGHLQTLATVTPPGKLGLPTQKHTVTLPDGDAVVLHETCPHDWPEDGLSLLLVHGLSGCHAAPYMIRLAKRFHEQGVRVFRIDMRGCGDAFGLAKQLTHAGRSDDLIAALGAIANLAPDGRLGVAAVSLGGNQILRAVGRIGSGADPQPDWFGKLNRIAAICPPVDLARCSENMQRRILRPYNYYFIRQLMSRIPPGVRARSDFAASIASKRPRTLRELDDQFTAPLSGFADALDYYEKSSAAHYIETVAVPTLVLAAEDDPVVPVDCFAESKHHWSRTVKRIVSKHGGHVGFIDRQRNCWMDRVLADWFLGDGC</sequence>
<dbReference type="RefSeq" id="WP_345688646.1">
    <property type="nucleotide sequence ID" value="NZ_BAABRO010000025.1"/>
</dbReference>
<dbReference type="PROSITE" id="PS01133">
    <property type="entry name" value="UPF0017"/>
    <property type="match status" value="1"/>
</dbReference>
<dbReference type="Gene3D" id="3.40.50.1820">
    <property type="entry name" value="alpha/beta hydrolase"/>
    <property type="match status" value="1"/>
</dbReference>
<evidence type="ECO:0000256" key="2">
    <source>
        <dbReference type="ARBA" id="ARBA00022487"/>
    </source>
</evidence>
<accession>A0ABP9W1C3</accession>
<dbReference type="InterPro" id="IPR000952">
    <property type="entry name" value="AB_hydrolase_4_CS"/>
</dbReference>
<dbReference type="InterPro" id="IPR029058">
    <property type="entry name" value="AB_hydrolase_fold"/>
</dbReference>
<reference evidence="5 6" key="1">
    <citation type="submission" date="2024-02" db="EMBL/GenBank/DDBJ databases">
        <title>Rhodopirellula caenicola NBRC 110016.</title>
        <authorList>
            <person name="Ichikawa N."/>
            <person name="Katano-Makiyama Y."/>
            <person name="Hidaka K."/>
        </authorList>
    </citation>
    <scope>NUCLEOTIDE SEQUENCE [LARGE SCALE GENOMIC DNA]</scope>
    <source>
        <strain evidence="5 6">NBRC 110016</strain>
    </source>
</reference>
<dbReference type="PIRSF" id="PIRSF005211">
    <property type="entry name" value="Ab_hydro_YheT"/>
    <property type="match status" value="1"/>
</dbReference>
<comment type="caution">
    <text evidence="5">The sequence shown here is derived from an EMBL/GenBank/DDBJ whole genome shotgun (WGS) entry which is preliminary data.</text>
</comment>
<dbReference type="PANTHER" id="PTHR10794:SF94">
    <property type="entry name" value="ESTERASE YHET-RELATED"/>
    <property type="match status" value="1"/>
</dbReference>
<dbReference type="InterPro" id="IPR000073">
    <property type="entry name" value="AB_hydrolase_1"/>
</dbReference>
<proteinExistence type="inferred from homology"/>
<dbReference type="InterPro" id="IPR050960">
    <property type="entry name" value="AB_hydrolase_4_sf"/>
</dbReference>
<evidence type="ECO:0000259" key="4">
    <source>
        <dbReference type="Pfam" id="PF00561"/>
    </source>
</evidence>
<name>A0ABP9W1C3_9BACT</name>
<evidence type="ECO:0000256" key="1">
    <source>
        <dbReference type="ARBA" id="ARBA00010884"/>
    </source>
</evidence>
<keyword evidence="3" id="KW-0378">Hydrolase</keyword>
<evidence type="ECO:0000256" key="3">
    <source>
        <dbReference type="ARBA" id="ARBA00022801"/>
    </source>
</evidence>
<gene>
    <name evidence="5" type="ORF">Rcae01_06105</name>
</gene>
<dbReference type="SUPFAM" id="SSF53474">
    <property type="entry name" value="alpha/beta-Hydrolases"/>
    <property type="match status" value="1"/>
</dbReference>
<dbReference type="Proteomes" id="UP001416858">
    <property type="component" value="Unassembled WGS sequence"/>
</dbReference>
<evidence type="ECO:0000313" key="5">
    <source>
        <dbReference type="EMBL" id="GAA5510595.1"/>
    </source>
</evidence>
<keyword evidence="2" id="KW-0719">Serine esterase</keyword>
<keyword evidence="6" id="KW-1185">Reference proteome</keyword>
<dbReference type="Pfam" id="PF00561">
    <property type="entry name" value="Abhydrolase_1"/>
    <property type="match status" value="1"/>
</dbReference>
<dbReference type="PANTHER" id="PTHR10794">
    <property type="entry name" value="ABHYDROLASE DOMAIN-CONTAINING PROTEIN"/>
    <property type="match status" value="1"/>
</dbReference>
<evidence type="ECO:0000313" key="6">
    <source>
        <dbReference type="Proteomes" id="UP001416858"/>
    </source>
</evidence>
<dbReference type="InterPro" id="IPR012020">
    <property type="entry name" value="ABHD4"/>
</dbReference>
<organism evidence="5 6">
    <name type="scientific">Novipirellula caenicola</name>
    <dbReference type="NCBI Taxonomy" id="1536901"/>
    <lineage>
        <taxon>Bacteria</taxon>
        <taxon>Pseudomonadati</taxon>
        <taxon>Planctomycetota</taxon>
        <taxon>Planctomycetia</taxon>
        <taxon>Pirellulales</taxon>
        <taxon>Pirellulaceae</taxon>
        <taxon>Novipirellula</taxon>
    </lineage>
</organism>
<dbReference type="EMBL" id="BAABRO010000025">
    <property type="protein sequence ID" value="GAA5510595.1"/>
    <property type="molecule type" value="Genomic_DNA"/>
</dbReference>